<feature type="region of interest" description="Disordered" evidence="2">
    <location>
        <begin position="1441"/>
        <end position="1487"/>
    </location>
</feature>
<feature type="region of interest" description="Disordered" evidence="2">
    <location>
        <begin position="634"/>
        <end position="662"/>
    </location>
</feature>
<gene>
    <name evidence="4" type="primary">LOC112043030</name>
</gene>
<evidence type="ECO:0000256" key="2">
    <source>
        <dbReference type="SAM" id="MobiDB-lite"/>
    </source>
</evidence>
<feature type="compositionally biased region" description="Basic and acidic residues" evidence="2">
    <location>
        <begin position="1040"/>
        <end position="1049"/>
    </location>
</feature>
<accession>A0A6J1MMM9</accession>
<proteinExistence type="predicted"/>
<keyword evidence="1" id="KW-0175">Coiled coil</keyword>
<feature type="region of interest" description="Disordered" evidence="2">
    <location>
        <begin position="460"/>
        <end position="486"/>
    </location>
</feature>
<feature type="region of interest" description="Disordered" evidence="2">
    <location>
        <begin position="1532"/>
        <end position="1555"/>
    </location>
</feature>
<feature type="region of interest" description="Disordered" evidence="2">
    <location>
        <begin position="1027"/>
        <end position="1049"/>
    </location>
</feature>
<feature type="coiled-coil region" evidence="1">
    <location>
        <begin position="107"/>
        <end position="134"/>
    </location>
</feature>
<feature type="region of interest" description="Disordered" evidence="2">
    <location>
        <begin position="531"/>
        <end position="552"/>
    </location>
</feature>
<sequence>MTSRVDAPKTNEFLRRRKLRLQQVREQSKDIARKIRQRANVETLRQLDSVDAKKEQEYLDCQEKLVKHLELLYSKGLQNVGVSHKEALEVTDQDCIKKTDLSKLRGKEATEVLRKKKQEKLDEQKKLLDRKLQARETANEISREKSAAVSKNLTKQLPKKCENIPSKPIIPTTDAINQIQDSKQDNINVAKNDMGTQWESEEIPNEWIPNVPILSLPKDDSVKESLVPNTEKSDKRLNLFALSDEMPSSLRGGFTGHTEAPAPAKPALTLVSEYLQNRNLRLRHTEPSSSKKTDDLQSIKQTILRTRAARPDANKDKTSVSTEANTGLSRKKSVTVYNHNTRNIQDLPCSDDKIVTRDTRAEDDAYAQALKETTIANSLEKEQLSKQLKDMRTKVAVNKNNVDKEYKDTIAFLNSIAKHRSEKPIKSAYLDEHRQEQQNERHQRKLQEEFKKIERECNKHNCKHGKRKSTLAENKRNKSRSPIQREMRQDFEYSWMPVPESDGNLAVHTIPNNNTKNKSGNTVKFSKNDSYHEYRSRHKHTPPTKDVSNDRQNKRVVETVILQESIDSDVNESSVVSETSSVENLNLEKDKNNDDPRLKDAERIIIYKILESKKDKKNKEHKKCKTTRFANTSTDEVKTKVSGSTVKEDDKKQRTSDIENSGGDIQRAVSFEQLQEGVYEAMNSDGDNITSMYFSEGNKRAEVKSNTPGPCCCCSKNIDTRCGGYTLTRLIQEDSKSSYCKCGCKKKKENVNLDQPSAATSTTSFTTALNNKTSNPLPDSGFVKLIEEGTQDSNTFYVGASGFLKDDNYEVVIQLRKKDTEKANSITTKQSESDTKHVNPSDIQEIVQNILDNVPSNKNLNEGSTLPLRVATNVDANKTLHESVNEQIVEKQHMEVEMPQESNLDSQFKNVCEKAVLTSFHDDFAYSATVSKTDSVSRPGTSTYTQTSFNSSVPRPVFMHLSSTTSTAYMSPPELILPKFLKQNYVVTREELYESENTMNHLDSNFDVLESDHCAELNNCRLRVSEKYPLNTPPNTARSRSKEDVRDGTERKKRKCICHKCRSHSDTNVYHKTNGKRRNAFKTKSSKDLPSENGYAMLKQSPKKIIANTHSSNKANHKINPIVKEYVNKLLDLNSEGLKAIKVINQDCSAVATPCSSIINLSCNRNKDKSTVESKISLEQIKNILKQQILNDDIKAKPSVIKINRNSDTEKISIPTKTQNSYKLLKRKSMHKVRSLNISKHILKKKKLSDTNISKRQSRKTAASVCLSAREENKLPRTERRGIVNRSKSSSTPRKCTYSEYKNSTSSDIVESSNGKKCNSSGINPQEIMNNKPVKSAKCVKSQQKKKSHLPTYRSTRASFSSDSGTYGAVFRHLRPPEPPVHISTQTNGIIDTEIHFMKVAENKLQNMEKIADLTEKCTKRLSNLAKVLEEVRRNKSLVYGQISTSDSAPESEQKPEKNEMSTEISGHTSEHNILTRSTENVHNVPSLTMPEKLDDQFVYVKDSTDFTPFLKDIPKPDVSTSPPCYAGLEITDKSTNAHQESENTKSRGRPPPALSRIHLKGKHDVINITPHELSTVVEVDSPMSIRLKNQPSRQDSMTRLEVLEKSDDVLNDNNKCVTTVNGTTDKKHVDPDLLKSNISKTKRLSKVSSTDSSDDSKLKMMNMKTFNDIMLKPFISLKEYAKQCNIGLDEGSNLEDLLKDDPINDDLSSLHSDGSLPDVIAELLKRNVISEPFKFDTGSNVNSTVSSESTLSVLALSKARKEKKKSGMLLKNKENIIETSETLSLSSNPDLENAFQKLGMGWASSTLKKTKERLALSSSSNTSSSSMTKFKIKSFSQDLPNLASDSTSSFMEVSNKRKMSSPGKYNVAEISRNAVQQTSLTNSMTVKEFLTNELAKKITFNNKSTRKGEEEFISLYETKMPEQMKHTNVELEEENSIANQNRARTSTPVQIFKSNTYHSTSTSNTSNGFFSNADDLSSVKVTSSIRNHSTSDKDDLTIPNYSLKTKKGQSDCSKSE</sequence>
<feature type="region of interest" description="Disordered" evidence="2">
    <location>
        <begin position="1273"/>
        <end position="1329"/>
    </location>
</feature>
<evidence type="ECO:0000313" key="3">
    <source>
        <dbReference type="Proteomes" id="UP001652582"/>
    </source>
</evidence>
<evidence type="ECO:0000256" key="1">
    <source>
        <dbReference type="SAM" id="Coils"/>
    </source>
</evidence>
<dbReference type="KEGG" id="bany:112043030"/>
<dbReference type="CTD" id="42927"/>
<feature type="compositionally biased region" description="Basic and acidic residues" evidence="2">
    <location>
        <begin position="309"/>
        <end position="318"/>
    </location>
</feature>
<dbReference type="GeneID" id="112043030"/>
<reference evidence="4" key="1">
    <citation type="submission" date="2025-08" db="UniProtKB">
        <authorList>
            <consortium name="RefSeq"/>
        </authorList>
    </citation>
    <scope>IDENTIFICATION</scope>
</reference>
<feature type="region of interest" description="Disordered" evidence="2">
    <location>
        <begin position="307"/>
        <end position="327"/>
    </location>
</feature>
<feature type="region of interest" description="Disordered" evidence="2">
    <location>
        <begin position="1985"/>
        <end position="2017"/>
    </location>
</feature>
<feature type="compositionally biased region" description="Basic and acidic residues" evidence="2">
    <location>
        <begin position="1273"/>
        <end position="1282"/>
    </location>
</feature>
<feature type="compositionally biased region" description="Polar residues" evidence="2">
    <location>
        <begin position="1462"/>
        <end position="1487"/>
    </location>
</feature>
<dbReference type="RefSeq" id="XP_023934057.1">
    <property type="nucleotide sequence ID" value="XM_024078289.2"/>
</dbReference>
<dbReference type="Proteomes" id="UP001652582">
    <property type="component" value="Chromosome 4"/>
</dbReference>
<feature type="compositionally biased region" description="Polar residues" evidence="2">
    <location>
        <begin position="1442"/>
        <end position="1451"/>
    </location>
</feature>
<dbReference type="OrthoDB" id="6359887at2759"/>
<organism evidence="3 4">
    <name type="scientific">Bicyclus anynana</name>
    <name type="common">Squinting bush brown butterfly</name>
    <dbReference type="NCBI Taxonomy" id="110368"/>
    <lineage>
        <taxon>Eukaryota</taxon>
        <taxon>Metazoa</taxon>
        <taxon>Ecdysozoa</taxon>
        <taxon>Arthropoda</taxon>
        <taxon>Hexapoda</taxon>
        <taxon>Insecta</taxon>
        <taxon>Pterygota</taxon>
        <taxon>Neoptera</taxon>
        <taxon>Endopterygota</taxon>
        <taxon>Lepidoptera</taxon>
        <taxon>Glossata</taxon>
        <taxon>Ditrysia</taxon>
        <taxon>Papilionoidea</taxon>
        <taxon>Nymphalidae</taxon>
        <taxon>Satyrinae</taxon>
        <taxon>Satyrini</taxon>
        <taxon>Mycalesina</taxon>
        <taxon>Bicyclus</taxon>
    </lineage>
</organism>
<evidence type="ECO:0000313" key="4">
    <source>
        <dbReference type="RefSeq" id="XP_023934057.1"/>
    </source>
</evidence>
<feature type="compositionally biased region" description="Basic and acidic residues" evidence="2">
    <location>
        <begin position="646"/>
        <end position="657"/>
    </location>
</feature>
<feature type="compositionally biased region" description="Basic residues" evidence="2">
    <location>
        <begin position="460"/>
        <end position="469"/>
    </location>
</feature>
<feature type="compositionally biased region" description="Basic and acidic residues" evidence="2">
    <location>
        <begin position="1452"/>
        <end position="1461"/>
    </location>
</feature>
<protein>
    <submittedName>
        <fullName evidence="4">Uncharacterized protein LOC112043030</fullName>
    </submittedName>
</protein>
<name>A0A6J1MMM9_BICAN</name>
<keyword evidence="3" id="KW-1185">Reference proteome</keyword>
<feature type="compositionally biased region" description="Polar residues" evidence="2">
    <location>
        <begin position="1286"/>
        <end position="1329"/>
    </location>
</feature>